<feature type="signal peptide" evidence="2">
    <location>
        <begin position="1"/>
        <end position="19"/>
    </location>
</feature>
<dbReference type="InterPro" id="IPR006373">
    <property type="entry name" value="VSA_Rifin"/>
</dbReference>
<keyword evidence="1" id="KW-0812">Transmembrane</keyword>
<proteinExistence type="predicted"/>
<dbReference type="AlphaFoldDB" id="A0A0L7KL24"/>
<reference evidence="4" key="2">
    <citation type="submission" date="2006-03" db="EMBL/GenBank/DDBJ databases">
        <title>The genome sequence of the Plasmodium falciparum HB3.</title>
        <authorList>
            <consortium name="The Broad Institute Genome Sequencing Platform"/>
            <person name="Birren B."/>
            <person name="Lander E."/>
            <person name="Galagan J."/>
            <person name="Nusbaum C."/>
            <person name="Devon K."/>
            <person name="Henn M."/>
            <person name="Jaffe D."/>
            <person name="Butler J."/>
            <person name="Alvarez P."/>
            <person name="Gnerre S."/>
            <person name="Grabherr M."/>
            <person name="Kleber M."/>
            <person name="Mauceli E."/>
            <person name="Brockman W."/>
            <person name="MacCallum I.A."/>
            <person name="Rounsley S."/>
            <person name="Young S."/>
            <person name="LaButti K."/>
            <person name="Pushparaj V."/>
            <person name="DeCaprio D."/>
            <person name="Crawford M."/>
            <person name="Koehrsen M."/>
            <person name="Engels R."/>
            <person name="Montgomery P."/>
            <person name="Pearson M."/>
            <person name="Howarth C."/>
            <person name="Larson L."/>
            <person name="Luoma S."/>
            <person name="White J."/>
            <person name="Kodira C."/>
            <person name="Zeng Q."/>
            <person name="Oleary S."/>
            <person name="Yandava C."/>
            <person name="Alvarado L."/>
            <person name="Wirth D."/>
            <person name="Volkman S."/>
            <person name="Hartl D."/>
        </authorList>
    </citation>
    <scope>NUCLEOTIDE SEQUENCE [LARGE SCALE GENOMIC DNA]</scope>
</reference>
<dbReference type="Pfam" id="PF02009">
    <property type="entry name" value="RIFIN"/>
    <property type="match status" value="1"/>
</dbReference>
<keyword evidence="1" id="KW-0472">Membrane</keyword>
<feature type="transmembrane region" description="Helical" evidence="1">
    <location>
        <begin position="289"/>
        <end position="311"/>
    </location>
</feature>
<sequence>MKVHYINILLFAFPLNILAHNQRNHKKTILRTPKTKPTITHRILCECDLYKPNYNNDPEMKEVMENYNFQTSERLREYDERMQDKRQKCKEQCEKDIQKIILKDKIEKELSEKLGALQTDIRTEDIPTCVCEKSVTDKVEKCCLKCGYGLGGALTSWEILGYTGIYGWANFATTAATKAATEAGMTAAIEGLKKVYGLVDLLGNDISKIVTATNYGKQNLLISAVQSINIEFCETKGAHDTVFCFSMRTPMSIFVPTAQAAQSGAAKAAAVTGEKMTKITTTTGNFSNFMIASGVAIFVIVLVMVIIYLILRYRRKKLMKRKLQYLKLLKE</sequence>
<dbReference type="EMBL" id="GG700850">
    <property type="protein sequence ID" value="KOB63815.1"/>
    <property type="molecule type" value="Genomic_DNA"/>
</dbReference>
<evidence type="ECO:0008006" key="5">
    <source>
        <dbReference type="Google" id="ProtNLM"/>
    </source>
</evidence>
<evidence type="ECO:0000313" key="4">
    <source>
        <dbReference type="Proteomes" id="UP000054289"/>
    </source>
</evidence>
<accession>A0A0L7KL24</accession>
<evidence type="ECO:0000256" key="1">
    <source>
        <dbReference type="SAM" id="Phobius"/>
    </source>
</evidence>
<dbReference type="KEGG" id="pfh:PFHG_04722"/>
<organism evidence="3 4">
    <name type="scientific">Plasmodium falciparum (isolate HB3)</name>
    <dbReference type="NCBI Taxonomy" id="137071"/>
    <lineage>
        <taxon>Eukaryota</taxon>
        <taxon>Sar</taxon>
        <taxon>Alveolata</taxon>
        <taxon>Apicomplexa</taxon>
        <taxon>Aconoidasida</taxon>
        <taxon>Haemosporida</taxon>
        <taxon>Plasmodiidae</taxon>
        <taxon>Plasmodium</taxon>
        <taxon>Plasmodium (Laverania)</taxon>
    </lineage>
</organism>
<evidence type="ECO:0000256" key="2">
    <source>
        <dbReference type="SAM" id="SignalP"/>
    </source>
</evidence>
<feature type="chain" id="PRO_5005572712" description="Rifin" evidence="2">
    <location>
        <begin position="20"/>
        <end position="331"/>
    </location>
</feature>
<dbReference type="NCBIfam" id="TIGR01477">
    <property type="entry name" value="RIFIN"/>
    <property type="match status" value="1"/>
</dbReference>
<reference evidence="3 4" key="1">
    <citation type="submission" date="2006-03" db="EMBL/GenBank/DDBJ databases">
        <title>Annotation of Plasmodium falciparum HB3.</title>
        <authorList>
            <consortium name="The Broad Institute Genome Sequencing Platform"/>
            <person name="Volkman S.K."/>
            <person name="Neafsey D.E."/>
            <person name="Dash A.P."/>
            <person name="Chitnis C.E."/>
            <person name="Hartl D.L."/>
            <person name="Young S.K."/>
            <person name="Zeng Q."/>
            <person name="Koehrsen M."/>
            <person name="Alvarado L."/>
            <person name="Berlin A."/>
            <person name="Borenstein D."/>
            <person name="Chapman S.B."/>
            <person name="Chen Z."/>
            <person name="Engels R."/>
            <person name="Freedman E."/>
            <person name="Gellesch M."/>
            <person name="Goldberg J."/>
            <person name="Griggs A."/>
            <person name="Gujja S."/>
            <person name="Heilman E.R."/>
            <person name="Heiman D.I."/>
            <person name="Howarth C."/>
            <person name="Jen D."/>
            <person name="Larson L."/>
            <person name="Mehta T."/>
            <person name="Neiman D."/>
            <person name="Park D."/>
            <person name="Pearson M."/>
            <person name="Roberts A."/>
            <person name="Saif S."/>
            <person name="Shea T."/>
            <person name="Shenoy N."/>
            <person name="Sisk P."/>
            <person name="Stolte C."/>
            <person name="Sykes S."/>
            <person name="Walk T."/>
            <person name="White J."/>
            <person name="Yandava C."/>
            <person name="Haas B."/>
            <person name="Henn M.R."/>
            <person name="Nusbaum C."/>
            <person name="Birren B."/>
        </authorList>
    </citation>
    <scope>NUCLEOTIDE SEQUENCE [LARGE SCALE GENOMIC DNA]</scope>
    <source>
        <strain evidence="3">HB3</strain>
    </source>
</reference>
<keyword evidence="2" id="KW-0732">Signal</keyword>
<name>A0A0L7KL24_PLAFX</name>
<dbReference type="VEuPathDB" id="PlasmoDB:PfHB3_130006100"/>
<keyword evidence="1" id="KW-1133">Transmembrane helix</keyword>
<evidence type="ECO:0000313" key="3">
    <source>
        <dbReference type="EMBL" id="KOB63815.1"/>
    </source>
</evidence>
<protein>
    <recommendedName>
        <fullName evidence="5">Rifin</fullName>
    </recommendedName>
</protein>
<gene>
    <name evidence="3" type="ORF">PFHG_04722</name>
</gene>
<dbReference type="Proteomes" id="UP000054289">
    <property type="component" value="Unassembled WGS sequence"/>
</dbReference>